<keyword evidence="5 10" id="KW-1133">Transmembrane helix</keyword>
<accession>A0A554XNR9</accession>
<dbReference type="SMART" id="SM00304">
    <property type="entry name" value="HAMP"/>
    <property type="match status" value="2"/>
</dbReference>
<dbReference type="SUPFAM" id="SSF58104">
    <property type="entry name" value="Methyl-accepting chemotaxis protein (MCP) signaling domain"/>
    <property type="match status" value="1"/>
</dbReference>
<dbReference type="Gene3D" id="1.10.287.950">
    <property type="entry name" value="Methyl-accepting chemotaxis protein"/>
    <property type="match status" value="1"/>
</dbReference>
<dbReference type="PANTHER" id="PTHR43531">
    <property type="entry name" value="PROTEIN ICFG"/>
    <property type="match status" value="1"/>
</dbReference>
<reference evidence="13 14" key="1">
    <citation type="submission" date="2019-07" db="EMBL/GenBank/DDBJ databases">
        <title>Tepidimonas fonticaldi AT-A2 draft genome.</title>
        <authorList>
            <person name="Da Costa M.S."/>
            <person name="Froufe H.J.C."/>
            <person name="Egas C."/>
            <person name="Albuquerque L."/>
        </authorList>
    </citation>
    <scope>NUCLEOTIDE SEQUENCE [LARGE SCALE GENOMIC DNA]</scope>
    <source>
        <strain evidence="13 14">AT-A2</strain>
    </source>
</reference>
<name>A0A554XNR9_9BURK</name>
<gene>
    <name evidence="13" type="primary">trg_3</name>
    <name evidence="13" type="ORF">Tfont_00985</name>
</gene>
<evidence type="ECO:0000256" key="7">
    <source>
        <dbReference type="ARBA" id="ARBA00029447"/>
    </source>
</evidence>
<dbReference type="PROSITE" id="PS50885">
    <property type="entry name" value="HAMP"/>
    <property type="match status" value="1"/>
</dbReference>
<dbReference type="Proteomes" id="UP000316388">
    <property type="component" value="Unassembled WGS sequence"/>
</dbReference>
<dbReference type="GO" id="GO:0006935">
    <property type="term" value="P:chemotaxis"/>
    <property type="evidence" value="ECO:0007669"/>
    <property type="project" value="UniProtKB-KW"/>
</dbReference>
<comment type="similarity">
    <text evidence="7">Belongs to the methyl-accepting chemotaxis (MCP) protein family.</text>
</comment>
<evidence type="ECO:0000313" key="14">
    <source>
        <dbReference type="Proteomes" id="UP000316388"/>
    </source>
</evidence>
<sequence>MRKDVFTPAVALLQRLSMPVKMFGLAALVAVPMLIVAFLLVADNWRALQTTEEARQGMVAMREVQALAHALQDWRDTADVAAAGVAALGSAQQQAAQRAAAGLGAVHERLQAHPGWNTGGMWNPLREQLDALLKDTQRSAPARHADATQALARLQRLSGWIGDATGVQRDADALTAHRAALAFEGLPPVRELASQLRGRATAMLANPDAMTDAVTISNVVQQATAADQIEALLPALQERVDALQRRGATVPAGWSPFRSATDELVRTTAAHLKTAAMTVDKMEFYAQATRAIDALAALERELADGVEAEWAQRSATLEREIAIVAAGCVLVLLVLTYGLVAFYRATVGGLHHLNNAIDRAAEGDLTSDAVLPGRDEMADMSQRLRHMLRALSELVADVRSAAAVLGHVGLQLVQDSQQLAERTQSQAASLEQATSNVRAVAETVQANADSAQDIRRLTGELNRETERASELMQHTVGGLGSLQATSQRMTEIIGTIDGIAFQTNILALNAAVEAARAGEAGRGFAVVAAEVRRLAQRSQEAANEVRQLIAESAERVQGTVQEIRSVNEAMDVLVRGIRDIAARIGEMADASRQQSTALREVVAAVGDLDKVTYENSAMVERTTHRANRLMERTRDLDEAVHHMKLRQGTADEAYGLVQKALEHIRAVGYERAVEDFHDKSGPFVDRDLYVFVLDREGTYRVMGLDRAKVGTRVHDAPGINAEQFLADAWHRAEQGGGWIEYNILNPATGQVRAKSSYVVPLGDALLLGCGAYRSALRTEADGRPTSSALDD</sequence>
<dbReference type="GO" id="GO:0007165">
    <property type="term" value="P:signal transduction"/>
    <property type="evidence" value="ECO:0007669"/>
    <property type="project" value="UniProtKB-KW"/>
</dbReference>
<dbReference type="CDD" id="cd06225">
    <property type="entry name" value="HAMP"/>
    <property type="match status" value="1"/>
</dbReference>
<evidence type="ECO:0000259" key="12">
    <source>
        <dbReference type="PROSITE" id="PS50885"/>
    </source>
</evidence>
<dbReference type="Pfam" id="PF00672">
    <property type="entry name" value="HAMP"/>
    <property type="match status" value="1"/>
</dbReference>
<evidence type="ECO:0000256" key="3">
    <source>
        <dbReference type="ARBA" id="ARBA00022500"/>
    </source>
</evidence>
<keyword evidence="3" id="KW-0145">Chemotaxis</keyword>
<keyword evidence="6 10" id="KW-0472">Membrane</keyword>
<evidence type="ECO:0000313" key="13">
    <source>
        <dbReference type="EMBL" id="TSE37470.1"/>
    </source>
</evidence>
<dbReference type="PROSITE" id="PS50111">
    <property type="entry name" value="CHEMOTAXIS_TRANSDUC_2"/>
    <property type="match status" value="1"/>
</dbReference>
<organism evidence="13 14">
    <name type="scientific">Tepidimonas fonticaldi</name>
    <dbReference type="NCBI Taxonomy" id="1101373"/>
    <lineage>
        <taxon>Bacteria</taxon>
        <taxon>Pseudomonadati</taxon>
        <taxon>Pseudomonadota</taxon>
        <taxon>Betaproteobacteria</taxon>
        <taxon>Burkholderiales</taxon>
        <taxon>Tepidimonas</taxon>
    </lineage>
</organism>
<dbReference type="InterPro" id="IPR004089">
    <property type="entry name" value="MCPsignal_dom"/>
</dbReference>
<keyword evidence="2" id="KW-1003">Cell membrane</keyword>
<evidence type="ECO:0000256" key="5">
    <source>
        <dbReference type="ARBA" id="ARBA00022989"/>
    </source>
</evidence>
<dbReference type="InterPro" id="IPR051310">
    <property type="entry name" value="MCP_chemotaxis"/>
</dbReference>
<feature type="coiled-coil region" evidence="9">
    <location>
        <begin position="413"/>
        <end position="474"/>
    </location>
</feature>
<dbReference type="Gene3D" id="6.10.340.10">
    <property type="match status" value="1"/>
</dbReference>
<dbReference type="InterPro" id="IPR003660">
    <property type="entry name" value="HAMP_dom"/>
</dbReference>
<dbReference type="GO" id="GO:0005886">
    <property type="term" value="C:plasma membrane"/>
    <property type="evidence" value="ECO:0007669"/>
    <property type="project" value="UniProtKB-SubCell"/>
</dbReference>
<keyword evidence="4 10" id="KW-0812">Transmembrane</keyword>
<proteinExistence type="inferred from homology"/>
<evidence type="ECO:0000256" key="8">
    <source>
        <dbReference type="PROSITE-ProRule" id="PRU00284"/>
    </source>
</evidence>
<dbReference type="SMART" id="SM00283">
    <property type="entry name" value="MA"/>
    <property type="match status" value="1"/>
</dbReference>
<feature type="domain" description="HAMP" evidence="12">
    <location>
        <begin position="344"/>
        <end position="396"/>
    </location>
</feature>
<dbReference type="Gene3D" id="3.30.450.20">
    <property type="entry name" value="PAS domain"/>
    <property type="match status" value="1"/>
</dbReference>
<dbReference type="AlphaFoldDB" id="A0A554XNR9"/>
<evidence type="ECO:0000256" key="1">
    <source>
        <dbReference type="ARBA" id="ARBA00004651"/>
    </source>
</evidence>
<evidence type="ECO:0000256" key="9">
    <source>
        <dbReference type="SAM" id="Coils"/>
    </source>
</evidence>
<keyword evidence="8" id="KW-0807">Transducer</keyword>
<evidence type="ECO:0000259" key="11">
    <source>
        <dbReference type="PROSITE" id="PS50111"/>
    </source>
</evidence>
<evidence type="ECO:0000256" key="6">
    <source>
        <dbReference type="ARBA" id="ARBA00023136"/>
    </source>
</evidence>
<dbReference type="EMBL" id="VJOO01000006">
    <property type="protein sequence ID" value="TSE37470.1"/>
    <property type="molecule type" value="Genomic_DNA"/>
</dbReference>
<feature type="transmembrane region" description="Helical" evidence="10">
    <location>
        <begin position="20"/>
        <end position="42"/>
    </location>
</feature>
<keyword evidence="9" id="KW-0175">Coiled coil</keyword>
<feature type="transmembrane region" description="Helical" evidence="10">
    <location>
        <begin position="321"/>
        <end position="343"/>
    </location>
</feature>
<protein>
    <submittedName>
        <fullName evidence="13">Methyl-accepting chemotaxis protein III</fullName>
    </submittedName>
</protein>
<comment type="subcellular location">
    <subcellularLocation>
        <location evidence="1">Cell membrane</location>
        <topology evidence="1">Multi-pass membrane protein</topology>
    </subcellularLocation>
</comment>
<dbReference type="Pfam" id="PF00015">
    <property type="entry name" value="MCPsignal"/>
    <property type="match status" value="1"/>
</dbReference>
<evidence type="ECO:0000256" key="4">
    <source>
        <dbReference type="ARBA" id="ARBA00022692"/>
    </source>
</evidence>
<dbReference type="InterPro" id="IPR033480">
    <property type="entry name" value="sCache_2"/>
</dbReference>
<feature type="domain" description="Methyl-accepting transducer" evidence="11">
    <location>
        <begin position="401"/>
        <end position="630"/>
    </location>
</feature>
<evidence type="ECO:0000256" key="2">
    <source>
        <dbReference type="ARBA" id="ARBA00022475"/>
    </source>
</evidence>
<dbReference type="PANTHER" id="PTHR43531:SF11">
    <property type="entry name" value="METHYL-ACCEPTING CHEMOTAXIS PROTEIN 3"/>
    <property type="match status" value="1"/>
</dbReference>
<comment type="caution">
    <text evidence="13">The sequence shown here is derived from an EMBL/GenBank/DDBJ whole genome shotgun (WGS) entry which is preliminary data.</text>
</comment>
<evidence type="ECO:0000256" key="10">
    <source>
        <dbReference type="SAM" id="Phobius"/>
    </source>
</evidence>
<dbReference type="Pfam" id="PF17200">
    <property type="entry name" value="sCache_2"/>
    <property type="match status" value="1"/>
</dbReference>
<dbReference type="CDD" id="cd11386">
    <property type="entry name" value="MCP_signal"/>
    <property type="match status" value="1"/>
</dbReference>